<dbReference type="PANTHER" id="PTHR21337">
    <property type="entry name" value="PHOSPHO-2-DEHYDRO-3-DEOXYHEPTONATE ALDOLASE 1, 2"/>
    <property type="match status" value="1"/>
</dbReference>
<dbReference type="InterPro" id="IPR013785">
    <property type="entry name" value="Aldolase_TIM"/>
</dbReference>
<dbReference type="Gene3D" id="3.20.20.70">
    <property type="entry name" value="Aldolase class I"/>
    <property type="match status" value="1"/>
</dbReference>
<keyword evidence="3" id="KW-0028">Amino-acid biosynthesis</keyword>
<dbReference type="RefSeq" id="WP_344677927.1">
    <property type="nucleotide sequence ID" value="NZ_BAAAUX010000003.1"/>
</dbReference>
<dbReference type="SUPFAM" id="SSF51569">
    <property type="entry name" value="Aldolase"/>
    <property type="match status" value="1"/>
</dbReference>
<proteinExistence type="inferred from homology"/>
<keyword evidence="2 3" id="KW-0808">Transferase</keyword>
<name>A0ABN3V3R0_9PSEU</name>
<comment type="caution">
    <text evidence="4">The sequence shown here is derived from an EMBL/GenBank/DDBJ whole genome shotgun (WGS) entry which is preliminary data.</text>
</comment>
<protein>
    <recommendedName>
        <fullName evidence="3">Phospho-2-dehydro-3-deoxyheptonate aldolase</fullName>
        <ecNumber evidence="3">2.5.1.54</ecNumber>
    </recommendedName>
</protein>
<dbReference type="EMBL" id="BAAAUX010000003">
    <property type="protein sequence ID" value="GAA2777075.1"/>
    <property type="molecule type" value="Genomic_DNA"/>
</dbReference>
<organism evidence="4 5">
    <name type="scientific">Saccharopolyspora taberi</name>
    <dbReference type="NCBI Taxonomy" id="60895"/>
    <lineage>
        <taxon>Bacteria</taxon>
        <taxon>Bacillati</taxon>
        <taxon>Actinomycetota</taxon>
        <taxon>Actinomycetes</taxon>
        <taxon>Pseudonocardiales</taxon>
        <taxon>Pseudonocardiaceae</taxon>
        <taxon>Saccharopolyspora</taxon>
    </lineage>
</organism>
<dbReference type="Pfam" id="PF01474">
    <property type="entry name" value="DAHP_synth_2"/>
    <property type="match status" value="2"/>
</dbReference>
<dbReference type="EC" id="2.5.1.54" evidence="3"/>
<dbReference type="PANTHER" id="PTHR21337:SF0">
    <property type="entry name" value="PHOSPHO-2-DEHYDRO-3-DEOXYHEPTONATE ALDOLASE"/>
    <property type="match status" value="1"/>
</dbReference>
<reference evidence="4 5" key="1">
    <citation type="journal article" date="2019" name="Int. J. Syst. Evol. Microbiol.">
        <title>The Global Catalogue of Microorganisms (GCM) 10K type strain sequencing project: providing services to taxonomists for standard genome sequencing and annotation.</title>
        <authorList>
            <consortium name="The Broad Institute Genomics Platform"/>
            <consortium name="The Broad Institute Genome Sequencing Center for Infectious Disease"/>
            <person name="Wu L."/>
            <person name="Ma J."/>
        </authorList>
    </citation>
    <scope>NUCLEOTIDE SEQUENCE [LARGE SCALE GENOMIC DNA]</scope>
    <source>
        <strain evidence="4 5">JCM 9383</strain>
    </source>
</reference>
<gene>
    <name evidence="4" type="primary">phzC</name>
    <name evidence="4" type="ORF">GCM10010470_07500</name>
</gene>
<comment type="pathway">
    <text evidence="3">Metabolic intermediate biosynthesis; chorismate biosynthesis; chorismate from D-erythrose 4-phosphate and phosphoenolpyruvate: step 1/7.</text>
</comment>
<accession>A0ABN3V3R0</accession>
<evidence type="ECO:0000313" key="5">
    <source>
        <dbReference type="Proteomes" id="UP001500979"/>
    </source>
</evidence>
<evidence type="ECO:0000256" key="1">
    <source>
        <dbReference type="ARBA" id="ARBA00008911"/>
    </source>
</evidence>
<sequence length="393" mass="42740">MTPGGTARVLRADQQPDWPDPDHLHRVAATLRSRRALVAQEEVDALRRRLAEAAAGRALLLQGGPCAEIFGAPARHETEQTMAMLGRMASTLSEGAELPVVAVGRVAGQYAKPRSRTTEQRHGTVLPAYRGDAVNGTGFSARERAADPDRLLRAYDESAAALRRLRSMAQWCYSSHEALLLDYENSLVRTDPDTRRTYASSGHMLWIGERTRHPDCAHVELAARVNNPFGVKVGPSATPDDLLDLITRINPERTPGKLTLITRLGADRIEDVLPALVDKVRLAEVPVLWVCDPMHGNTNVTETGTKTRSVADIVAEIRAFVGIHRQLGTHPGGLHLEMTAHAVTECLGGTEPVRAEDLGKNYTSACDPRLNAGQAADVASLAAEAWAHGWTRR</sequence>
<evidence type="ECO:0000256" key="3">
    <source>
        <dbReference type="RuleBase" id="RU363071"/>
    </source>
</evidence>
<keyword evidence="3" id="KW-0057">Aromatic amino acid biosynthesis</keyword>
<dbReference type="InterPro" id="IPR002480">
    <property type="entry name" value="DAHP_synth_2"/>
</dbReference>
<evidence type="ECO:0000313" key="4">
    <source>
        <dbReference type="EMBL" id="GAA2777075.1"/>
    </source>
</evidence>
<evidence type="ECO:0000256" key="2">
    <source>
        <dbReference type="ARBA" id="ARBA00022679"/>
    </source>
</evidence>
<keyword evidence="5" id="KW-1185">Reference proteome</keyword>
<comment type="catalytic activity">
    <reaction evidence="3">
        <text>D-erythrose 4-phosphate + phosphoenolpyruvate + H2O = 7-phospho-2-dehydro-3-deoxy-D-arabino-heptonate + phosphate</text>
        <dbReference type="Rhea" id="RHEA:14717"/>
        <dbReference type="ChEBI" id="CHEBI:15377"/>
        <dbReference type="ChEBI" id="CHEBI:16897"/>
        <dbReference type="ChEBI" id="CHEBI:43474"/>
        <dbReference type="ChEBI" id="CHEBI:58394"/>
        <dbReference type="ChEBI" id="CHEBI:58702"/>
        <dbReference type="EC" id="2.5.1.54"/>
    </reaction>
</comment>
<dbReference type="Proteomes" id="UP001500979">
    <property type="component" value="Unassembled WGS sequence"/>
</dbReference>
<comment type="similarity">
    <text evidence="1 3">Belongs to the class-II DAHP synthase family.</text>
</comment>